<dbReference type="PANTHER" id="PTHR12683">
    <property type="entry name" value="CDK-ACTIVATING KINASE ASSEMBLY FACTOR MAT1"/>
    <property type="match status" value="1"/>
</dbReference>
<dbReference type="PROSITE" id="PS00518">
    <property type="entry name" value="ZF_RING_1"/>
    <property type="match status" value="1"/>
</dbReference>
<evidence type="ECO:0000256" key="4">
    <source>
        <dbReference type="ARBA" id="ARBA00022771"/>
    </source>
</evidence>
<dbReference type="SUPFAM" id="SSF57850">
    <property type="entry name" value="RING/U-box"/>
    <property type="match status" value="1"/>
</dbReference>
<sequence length="346" mass="38570">MATLKSKTPLSPTSQCPVCKTNRYLNRDLEFLINPECYHQMCANCVSRIFQDGPAQCPYAGCPKTLRKKNFKTAFFGDLGVEREVDVRRRVNAVFNKAEDDFESLADFNAYLEQVEDLTFNLLGRDPDAKMKAEAELREWEAAHKSEIEERRRAARENEAQRAARESEDQELARRRRIAAAREDAEERAREARAKEELLDGLASGTAGEARATMNKIVLKKRGQGRLDAARISLSDASAGAAPNLSIRGLKKKEKAVVQDDGPYDPFAGLDLSLQRYRMGPLDDYSSDWVDAARLDRKIVVGGYSAEEFLTRAMFEAYSGLGVFIEEEKGGEEVATAGAKLAVDAN</sequence>
<keyword evidence="4 9" id="KW-0863">Zinc-finger</keyword>
<protein>
    <recommendedName>
        <fullName evidence="2">RNA polymerase II transcription factor B subunit 3</fullName>
    </recommendedName>
    <alternativeName>
        <fullName evidence="8">RNA polymerase II transcription factor B 38 kDa subunit</fullName>
    </alternativeName>
    <alternativeName>
        <fullName evidence="7">RNA polymerase II transcription factor B p38 subunit</fullName>
    </alternativeName>
</protein>
<feature type="domain" description="RING-type" evidence="11">
    <location>
        <begin position="16"/>
        <end position="58"/>
    </location>
</feature>
<gene>
    <name evidence="12" type="ORF">B0T11DRAFT_269400</name>
</gene>
<evidence type="ECO:0000256" key="7">
    <source>
        <dbReference type="ARBA" id="ARBA00029873"/>
    </source>
</evidence>
<name>A0A8K0TR40_9PEZI</name>
<evidence type="ECO:0000256" key="10">
    <source>
        <dbReference type="SAM" id="MobiDB-lite"/>
    </source>
</evidence>
<keyword evidence="5" id="KW-0862">Zinc</keyword>
<dbReference type="PANTHER" id="PTHR12683:SF13">
    <property type="entry name" value="CDK-ACTIVATING KINASE ASSEMBLY FACTOR MAT1"/>
    <property type="match status" value="1"/>
</dbReference>
<dbReference type="InterPro" id="IPR017907">
    <property type="entry name" value="Znf_RING_CS"/>
</dbReference>
<dbReference type="EMBL" id="JAGPXD010000001">
    <property type="protein sequence ID" value="KAH7374932.1"/>
    <property type="molecule type" value="Genomic_DNA"/>
</dbReference>
<dbReference type="GO" id="GO:0008270">
    <property type="term" value="F:zinc ion binding"/>
    <property type="evidence" value="ECO:0007669"/>
    <property type="project" value="UniProtKB-KW"/>
</dbReference>
<dbReference type="GO" id="GO:0006289">
    <property type="term" value="P:nucleotide-excision repair"/>
    <property type="evidence" value="ECO:0007669"/>
    <property type="project" value="InterPro"/>
</dbReference>
<dbReference type="OrthoDB" id="5963at2759"/>
<dbReference type="CDD" id="cd16573">
    <property type="entry name" value="RING-HC_TFB3-like"/>
    <property type="match status" value="1"/>
</dbReference>
<dbReference type="GO" id="GO:0005675">
    <property type="term" value="C:transcription factor TFIIH holo complex"/>
    <property type="evidence" value="ECO:0007669"/>
    <property type="project" value="InterPro"/>
</dbReference>
<accession>A0A8K0TR40</accession>
<proteinExistence type="predicted"/>
<dbReference type="Pfam" id="PF06391">
    <property type="entry name" value="MAT1"/>
    <property type="match status" value="1"/>
</dbReference>
<reference evidence="12" key="1">
    <citation type="journal article" date="2021" name="Nat. Commun.">
        <title>Genetic determinants of endophytism in the Arabidopsis root mycobiome.</title>
        <authorList>
            <person name="Mesny F."/>
            <person name="Miyauchi S."/>
            <person name="Thiergart T."/>
            <person name="Pickel B."/>
            <person name="Atanasova L."/>
            <person name="Karlsson M."/>
            <person name="Huettel B."/>
            <person name="Barry K.W."/>
            <person name="Haridas S."/>
            <person name="Chen C."/>
            <person name="Bauer D."/>
            <person name="Andreopoulos W."/>
            <person name="Pangilinan J."/>
            <person name="LaButti K."/>
            <person name="Riley R."/>
            <person name="Lipzen A."/>
            <person name="Clum A."/>
            <person name="Drula E."/>
            <person name="Henrissat B."/>
            <person name="Kohler A."/>
            <person name="Grigoriev I.V."/>
            <person name="Martin F.M."/>
            <person name="Hacquard S."/>
        </authorList>
    </citation>
    <scope>NUCLEOTIDE SEQUENCE</scope>
    <source>
        <strain evidence="12">MPI-CAGE-AT-0016</strain>
    </source>
</reference>
<evidence type="ECO:0000256" key="5">
    <source>
        <dbReference type="ARBA" id="ARBA00022833"/>
    </source>
</evidence>
<comment type="caution">
    <text evidence="12">The sequence shown here is derived from an EMBL/GenBank/DDBJ whole genome shotgun (WGS) entry which is preliminary data.</text>
</comment>
<organism evidence="12 13">
    <name type="scientific">Plectosphaerella cucumerina</name>
    <dbReference type="NCBI Taxonomy" id="40658"/>
    <lineage>
        <taxon>Eukaryota</taxon>
        <taxon>Fungi</taxon>
        <taxon>Dikarya</taxon>
        <taxon>Ascomycota</taxon>
        <taxon>Pezizomycotina</taxon>
        <taxon>Sordariomycetes</taxon>
        <taxon>Hypocreomycetidae</taxon>
        <taxon>Glomerellales</taxon>
        <taxon>Plectosphaerellaceae</taxon>
        <taxon>Plectosphaerella</taxon>
    </lineage>
</organism>
<evidence type="ECO:0000256" key="9">
    <source>
        <dbReference type="PROSITE-ProRule" id="PRU00175"/>
    </source>
</evidence>
<evidence type="ECO:0000256" key="3">
    <source>
        <dbReference type="ARBA" id="ARBA00022723"/>
    </source>
</evidence>
<dbReference type="Gene3D" id="3.30.40.10">
    <property type="entry name" value="Zinc/RING finger domain, C3HC4 (zinc finger)"/>
    <property type="match status" value="1"/>
</dbReference>
<dbReference type="Proteomes" id="UP000813385">
    <property type="component" value="Unassembled WGS sequence"/>
</dbReference>
<dbReference type="AlphaFoldDB" id="A0A8K0TR40"/>
<evidence type="ECO:0000259" key="11">
    <source>
        <dbReference type="PROSITE" id="PS50089"/>
    </source>
</evidence>
<evidence type="ECO:0000313" key="13">
    <source>
        <dbReference type="Proteomes" id="UP000813385"/>
    </source>
</evidence>
<dbReference type="InterPro" id="IPR015877">
    <property type="entry name" value="MAT1_centre"/>
</dbReference>
<dbReference type="InterPro" id="IPR004575">
    <property type="entry name" value="MAT1/Tfb3"/>
</dbReference>
<evidence type="ECO:0000256" key="6">
    <source>
        <dbReference type="ARBA" id="ARBA00023242"/>
    </source>
</evidence>
<evidence type="ECO:0000313" key="12">
    <source>
        <dbReference type="EMBL" id="KAH7374932.1"/>
    </source>
</evidence>
<dbReference type="PROSITE" id="PS50089">
    <property type="entry name" value="ZF_RING_2"/>
    <property type="match status" value="1"/>
</dbReference>
<dbReference type="Pfam" id="PF17121">
    <property type="entry name" value="zf-C3HC4_5"/>
    <property type="match status" value="1"/>
</dbReference>
<dbReference type="GO" id="GO:0006357">
    <property type="term" value="P:regulation of transcription by RNA polymerase II"/>
    <property type="evidence" value="ECO:0007669"/>
    <property type="project" value="TreeGrafter"/>
</dbReference>
<keyword evidence="13" id="KW-1185">Reference proteome</keyword>
<evidence type="ECO:0000256" key="2">
    <source>
        <dbReference type="ARBA" id="ARBA00022257"/>
    </source>
</evidence>
<keyword evidence="3" id="KW-0479">Metal-binding</keyword>
<dbReference type="NCBIfam" id="TIGR00570">
    <property type="entry name" value="cdk7"/>
    <property type="match status" value="1"/>
</dbReference>
<feature type="region of interest" description="Disordered" evidence="10">
    <location>
        <begin position="148"/>
        <end position="172"/>
    </location>
</feature>
<keyword evidence="6" id="KW-0539">Nucleus</keyword>
<dbReference type="InterPro" id="IPR013083">
    <property type="entry name" value="Znf_RING/FYVE/PHD"/>
</dbReference>
<comment type="subcellular location">
    <subcellularLocation>
        <location evidence="1">Nucleus</location>
    </subcellularLocation>
</comment>
<evidence type="ECO:0000256" key="8">
    <source>
        <dbReference type="ARBA" id="ARBA00033277"/>
    </source>
</evidence>
<dbReference type="InterPro" id="IPR001841">
    <property type="entry name" value="Znf_RING"/>
</dbReference>
<evidence type="ECO:0000256" key="1">
    <source>
        <dbReference type="ARBA" id="ARBA00004123"/>
    </source>
</evidence>
<dbReference type="GO" id="GO:0061575">
    <property type="term" value="F:cyclin-dependent protein serine/threonine kinase activator activity"/>
    <property type="evidence" value="ECO:0007669"/>
    <property type="project" value="InterPro"/>
</dbReference>